<dbReference type="InterPro" id="IPR002201">
    <property type="entry name" value="Glyco_trans_9"/>
</dbReference>
<proteinExistence type="predicted"/>
<dbReference type="Gene3D" id="3.40.50.2000">
    <property type="entry name" value="Glycogen Phosphorylase B"/>
    <property type="match status" value="2"/>
</dbReference>
<dbReference type="SUPFAM" id="SSF53756">
    <property type="entry name" value="UDP-Glycosyltransferase/glycogen phosphorylase"/>
    <property type="match status" value="1"/>
</dbReference>
<evidence type="ECO:0000313" key="3">
    <source>
        <dbReference type="EMBL" id="GGZ58644.1"/>
    </source>
</evidence>
<reference evidence="4" key="1">
    <citation type="journal article" date="2019" name="Int. J. Syst. Evol. Microbiol.">
        <title>The Global Catalogue of Microorganisms (GCM) 10K type strain sequencing project: providing services to taxonomists for standard genome sequencing and annotation.</title>
        <authorList>
            <consortium name="The Broad Institute Genomics Platform"/>
            <consortium name="The Broad Institute Genome Sequencing Center for Infectious Disease"/>
            <person name="Wu L."/>
            <person name="Ma J."/>
        </authorList>
    </citation>
    <scope>NUCLEOTIDE SEQUENCE [LARGE SCALE GENOMIC DNA]</scope>
    <source>
        <strain evidence="4">KCTC 12708</strain>
    </source>
</reference>
<organism evidence="3 4">
    <name type="scientific">Mesonia mobilis</name>
    <dbReference type="NCBI Taxonomy" id="369791"/>
    <lineage>
        <taxon>Bacteria</taxon>
        <taxon>Pseudomonadati</taxon>
        <taxon>Bacteroidota</taxon>
        <taxon>Flavobacteriia</taxon>
        <taxon>Flavobacteriales</taxon>
        <taxon>Flavobacteriaceae</taxon>
        <taxon>Mesonia</taxon>
    </lineage>
</organism>
<dbReference type="PANTHER" id="PTHR30160">
    <property type="entry name" value="TETRAACYLDISACCHARIDE 4'-KINASE-RELATED"/>
    <property type="match status" value="1"/>
</dbReference>
<gene>
    <name evidence="3" type="ORF">GCM10008088_20280</name>
</gene>
<dbReference type="Proteomes" id="UP000615593">
    <property type="component" value="Unassembled WGS sequence"/>
</dbReference>
<name>A0ABQ3BV09_9FLAO</name>
<keyword evidence="4" id="KW-1185">Reference proteome</keyword>
<keyword evidence="1" id="KW-0328">Glycosyltransferase</keyword>
<evidence type="ECO:0000313" key="4">
    <source>
        <dbReference type="Proteomes" id="UP000615593"/>
    </source>
</evidence>
<evidence type="ECO:0000256" key="1">
    <source>
        <dbReference type="ARBA" id="ARBA00022676"/>
    </source>
</evidence>
<dbReference type="Pfam" id="PF01075">
    <property type="entry name" value="Glyco_transf_9"/>
    <property type="match status" value="1"/>
</dbReference>
<dbReference type="PANTHER" id="PTHR30160:SF7">
    <property type="entry name" value="ADP-HEPTOSE--LPS HEPTOSYLTRANSFERASE 2"/>
    <property type="match status" value="1"/>
</dbReference>
<dbReference type="InterPro" id="IPR051199">
    <property type="entry name" value="LPS_LOS_Heptosyltrfase"/>
</dbReference>
<sequence>MIGDVLTSSILCEAIKKKNPNAEVHFLVNQHTIPVIENHPYIDKMVVFTKEVEKSTAKFFQFLQQIKKEHYDVVIDVYSKPASTLIGKFSGAALKIGYQKWYTKLAYNELYTYKAKAETQAGLAIENRMHLLQSLDKSYAKELKPKIYLTEAEIASAKKILQQENLADKDLLMIGVLGSSEEKSYPLPYLAKVLDTIVETTDAELLFNYIPKQLTTVQKLVNLCEPETQKRIHLSIYGKSLRDFMALTSLCKAFIGNEGGAVNMAKALDIPTFSIFAPFTKRAAWALYENAKNVSVHLEDYQPETYGELSLKEIRKDASKYYQFFKAEYFLEKLKNYLKEVL</sequence>
<comment type="caution">
    <text evidence="3">The sequence shown here is derived from an EMBL/GenBank/DDBJ whole genome shotgun (WGS) entry which is preliminary data.</text>
</comment>
<evidence type="ECO:0000256" key="2">
    <source>
        <dbReference type="ARBA" id="ARBA00022679"/>
    </source>
</evidence>
<protein>
    <submittedName>
        <fullName evidence="3">Heptosyltransferase</fullName>
    </submittedName>
</protein>
<dbReference type="EMBL" id="BMWY01000005">
    <property type="protein sequence ID" value="GGZ58644.1"/>
    <property type="molecule type" value="Genomic_DNA"/>
</dbReference>
<keyword evidence="2" id="KW-0808">Transferase</keyword>
<dbReference type="CDD" id="cd03789">
    <property type="entry name" value="GT9_LPS_heptosyltransferase"/>
    <property type="match status" value="1"/>
</dbReference>
<accession>A0ABQ3BV09</accession>